<organism evidence="10 11">
    <name type="scientific">Brachionus calyciflorus</name>
    <dbReference type="NCBI Taxonomy" id="104777"/>
    <lineage>
        <taxon>Eukaryota</taxon>
        <taxon>Metazoa</taxon>
        <taxon>Spiralia</taxon>
        <taxon>Gnathifera</taxon>
        <taxon>Rotifera</taxon>
        <taxon>Eurotatoria</taxon>
        <taxon>Monogononta</taxon>
        <taxon>Pseudotrocha</taxon>
        <taxon>Ploima</taxon>
        <taxon>Brachionidae</taxon>
        <taxon>Brachionus</taxon>
    </lineage>
</organism>
<dbReference type="InterPro" id="IPR050339">
    <property type="entry name" value="CC_SR_Kinase"/>
</dbReference>
<evidence type="ECO:0000256" key="1">
    <source>
        <dbReference type="ARBA" id="ARBA00022679"/>
    </source>
</evidence>
<dbReference type="PROSITE" id="PS00108">
    <property type="entry name" value="PROTEIN_KINASE_ST"/>
    <property type="match status" value="1"/>
</dbReference>
<protein>
    <recommendedName>
        <fullName evidence="9">Protein kinase domain-containing protein</fullName>
    </recommendedName>
</protein>
<evidence type="ECO:0000256" key="4">
    <source>
        <dbReference type="ARBA" id="ARBA00022840"/>
    </source>
</evidence>
<dbReference type="AlphaFoldDB" id="A0A814FCI0"/>
<evidence type="ECO:0000256" key="7">
    <source>
        <dbReference type="SAM" id="Coils"/>
    </source>
</evidence>
<dbReference type="PANTHER" id="PTHR11042">
    <property type="entry name" value="EUKARYOTIC TRANSLATION INITIATION FACTOR 2-ALPHA KINASE EIF2-ALPHA KINASE -RELATED"/>
    <property type="match status" value="1"/>
</dbReference>
<evidence type="ECO:0000313" key="10">
    <source>
        <dbReference type="EMBL" id="CAF0980988.1"/>
    </source>
</evidence>
<comment type="similarity">
    <text evidence="5">Belongs to the protein kinase superfamily. Ser/Thr protein kinase family. GCN2 subfamily.</text>
</comment>
<comment type="caution">
    <text evidence="10">The sequence shown here is derived from an EMBL/GenBank/DDBJ whole genome shotgun (WGS) entry which is preliminary data.</text>
</comment>
<dbReference type="Gene3D" id="1.10.510.10">
    <property type="entry name" value="Transferase(Phosphotransferase) domain 1"/>
    <property type="match status" value="1"/>
</dbReference>
<dbReference type="SMART" id="SM00220">
    <property type="entry name" value="S_TKc"/>
    <property type="match status" value="1"/>
</dbReference>
<feature type="compositionally biased region" description="Low complexity" evidence="8">
    <location>
        <begin position="58"/>
        <end position="80"/>
    </location>
</feature>
<dbReference type="GO" id="GO:0004713">
    <property type="term" value="F:protein tyrosine kinase activity"/>
    <property type="evidence" value="ECO:0007669"/>
    <property type="project" value="TreeGrafter"/>
</dbReference>
<dbReference type="Gene3D" id="3.30.200.20">
    <property type="entry name" value="Phosphorylase Kinase, domain 1"/>
    <property type="match status" value="1"/>
</dbReference>
<dbReference type="InterPro" id="IPR017441">
    <property type="entry name" value="Protein_kinase_ATP_BS"/>
</dbReference>
<dbReference type="GO" id="GO:0005634">
    <property type="term" value="C:nucleus"/>
    <property type="evidence" value="ECO:0007669"/>
    <property type="project" value="TreeGrafter"/>
</dbReference>
<dbReference type="SUPFAM" id="SSF56112">
    <property type="entry name" value="Protein kinase-like (PK-like)"/>
    <property type="match status" value="1"/>
</dbReference>
<keyword evidence="7" id="KW-0175">Coiled coil</keyword>
<dbReference type="PROSITE" id="PS50011">
    <property type="entry name" value="PROTEIN_KINASE_DOM"/>
    <property type="match status" value="1"/>
</dbReference>
<reference evidence="10" key="1">
    <citation type="submission" date="2021-02" db="EMBL/GenBank/DDBJ databases">
        <authorList>
            <person name="Nowell W R."/>
        </authorList>
    </citation>
    <scope>NUCLEOTIDE SEQUENCE</scope>
    <source>
        <strain evidence="10">Ploen Becks lab</strain>
    </source>
</reference>
<keyword evidence="4 6" id="KW-0067">ATP-binding</keyword>
<dbReference type="Pfam" id="PF00069">
    <property type="entry name" value="Pkinase"/>
    <property type="match status" value="2"/>
</dbReference>
<evidence type="ECO:0000256" key="3">
    <source>
        <dbReference type="ARBA" id="ARBA00022777"/>
    </source>
</evidence>
<evidence type="ECO:0000256" key="2">
    <source>
        <dbReference type="ARBA" id="ARBA00022741"/>
    </source>
</evidence>
<keyword evidence="3" id="KW-0418">Kinase</keyword>
<dbReference type="OrthoDB" id="5337378at2759"/>
<feature type="region of interest" description="Disordered" evidence="8">
    <location>
        <begin position="1"/>
        <end position="23"/>
    </location>
</feature>
<dbReference type="InterPro" id="IPR000719">
    <property type="entry name" value="Prot_kinase_dom"/>
</dbReference>
<evidence type="ECO:0000256" key="6">
    <source>
        <dbReference type="PROSITE-ProRule" id="PRU10141"/>
    </source>
</evidence>
<evidence type="ECO:0000256" key="5">
    <source>
        <dbReference type="ARBA" id="ARBA00037982"/>
    </source>
</evidence>
<evidence type="ECO:0000256" key="8">
    <source>
        <dbReference type="SAM" id="MobiDB-lite"/>
    </source>
</evidence>
<dbReference type="PROSITE" id="PS00107">
    <property type="entry name" value="PROTEIN_KINASE_ATP"/>
    <property type="match status" value="1"/>
</dbReference>
<sequence>MVLSVNNNNNNNNNNNSKPSTSIPYYLRKYKDQQPQLQSHLTHHQNTIVSTRVFSYSSSSSTTSSVSNTPSPSPLTLTDSNNNQPKSKKEPMMVHLCFDEPTETNDITLTQSQNATPLINPKINLKNLSKTVQPRNTTVITRSKTKRQMTVVQSGSFKPIQKINSLASSEISCEEDDDEEVQQKVSTSQLKFKKKKRTSLSNKLNFDQEQEIVVSKIPIAQKTGRTPPHKKFRKLRLFDTPHTPKTLIKKASDISTSKKLPSPKSIKKSPMLRTNLFESKEEEKFLNVNANKVLNFDDSEDDQNDNEMKNLFELKKKCPNTPGFSKTQPISFSSNSGFKQFSRLNKSPHSPFGQQLQANINPFTPTNSYDNSKLTSAANASQMVRLAAANLALSNATPGFHKSIKRCQEEDKSDSGSLENSDESLIPNKRLALRQCLVSRYHEEFHEVCKLGSGEFGDVFKCINRLDGCTYAIKRSKKPIAGSASEVNAWKEVCAHAVLVKHNHIVQYYSAWAEADRMLIQNEYCNGGSLAEFIESLKMNNLTEPLNDDPSVSTKLLMSEFDLKTLLLHIGKGLAYMHSLNLVHLDIKPGNIFICRTPRRNGQVAQKTEKMLGLVINEESGIESDEIDEDDDSVPVPGMTKSLFSEVITYKIGDLGHVTSTLDPHVEEGDCRYLPNEILQEQYENLVKADVFALALTVYVCGSLEELPKNGDEWHWIRKGNLKDLPQCSDKFKKLLTQMVDEDPANRPSASTLVHHPCICPDANKTKAQLRKELNQEKFKNEMLQRKVQKYEQEINKLTDSPLVTRVTQPSQPMQVDNQIETKNTNLNKNQCTSLNHNSKFTRSLSSTIL</sequence>
<evidence type="ECO:0000259" key="9">
    <source>
        <dbReference type="PROSITE" id="PS50011"/>
    </source>
</evidence>
<feature type="domain" description="Protein kinase" evidence="9">
    <location>
        <begin position="445"/>
        <end position="759"/>
    </location>
</feature>
<keyword evidence="2 6" id="KW-0547">Nucleotide-binding</keyword>
<feature type="compositionally biased region" description="Low complexity" evidence="8">
    <location>
        <begin position="1"/>
        <end position="16"/>
    </location>
</feature>
<evidence type="ECO:0000313" key="11">
    <source>
        <dbReference type="Proteomes" id="UP000663879"/>
    </source>
</evidence>
<keyword evidence="11" id="KW-1185">Reference proteome</keyword>
<name>A0A814FCI0_9BILA</name>
<dbReference type="InterPro" id="IPR008271">
    <property type="entry name" value="Ser/Thr_kinase_AS"/>
</dbReference>
<feature type="binding site" evidence="6">
    <location>
        <position position="474"/>
    </location>
    <ligand>
        <name>ATP</name>
        <dbReference type="ChEBI" id="CHEBI:30616"/>
    </ligand>
</feature>
<feature type="region of interest" description="Disordered" evidence="8">
    <location>
        <begin position="58"/>
        <end position="88"/>
    </location>
</feature>
<dbReference type="PANTHER" id="PTHR11042:SF185">
    <property type="entry name" value="WEE1-LIKE PROTEIN KINASE"/>
    <property type="match status" value="1"/>
</dbReference>
<dbReference type="EMBL" id="CAJNOC010003401">
    <property type="protein sequence ID" value="CAF0980988.1"/>
    <property type="molecule type" value="Genomic_DNA"/>
</dbReference>
<keyword evidence="1" id="KW-0808">Transferase</keyword>
<dbReference type="InterPro" id="IPR011009">
    <property type="entry name" value="Kinase-like_dom_sf"/>
</dbReference>
<dbReference type="GO" id="GO:0005737">
    <property type="term" value="C:cytoplasm"/>
    <property type="evidence" value="ECO:0007669"/>
    <property type="project" value="TreeGrafter"/>
</dbReference>
<feature type="coiled-coil region" evidence="7">
    <location>
        <begin position="767"/>
        <end position="801"/>
    </location>
</feature>
<gene>
    <name evidence="10" type="ORF">OXX778_LOCUS15420</name>
</gene>
<dbReference type="Proteomes" id="UP000663879">
    <property type="component" value="Unassembled WGS sequence"/>
</dbReference>
<dbReference type="GO" id="GO:0005524">
    <property type="term" value="F:ATP binding"/>
    <property type="evidence" value="ECO:0007669"/>
    <property type="project" value="UniProtKB-UniRule"/>
</dbReference>
<proteinExistence type="inferred from homology"/>
<accession>A0A814FCI0</accession>